<keyword evidence="6" id="KW-1185">Reference proteome</keyword>
<keyword evidence="2" id="KW-0238">DNA-binding</keyword>
<evidence type="ECO:0000256" key="2">
    <source>
        <dbReference type="ARBA" id="ARBA00023125"/>
    </source>
</evidence>
<organism evidence="5 6">
    <name type="scientific">Methylobacterium tardum</name>
    <dbReference type="NCBI Taxonomy" id="374432"/>
    <lineage>
        <taxon>Bacteria</taxon>
        <taxon>Pseudomonadati</taxon>
        <taxon>Pseudomonadota</taxon>
        <taxon>Alphaproteobacteria</taxon>
        <taxon>Hyphomicrobiales</taxon>
        <taxon>Methylobacteriaceae</taxon>
        <taxon>Methylobacterium</taxon>
    </lineage>
</organism>
<dbReference type="Gene3D" id="2.60.120.10">
    <property type="entry name" value="Jelly Rolls"/>
    <property type="match status" value="1"/>
</dbReference>
<keyword evidence="1" id="KW-0805">Transcription regulation</keyword>
<accession>A0AA37TBY5</accession>
<evidence type="ECO:0000256" key="1">
    <source>
        <dbReference type="ARBA" id="ARBA00023015"/>
    </source>
</evidence>
<dbReference type="SMART" id="SM00419">
    <property type="entry name" value="HTH_CRP"/>
    <property type="match status" value="1"/>
</dbReference>
<dbReference type="Gene3D" id="1.10.10.10">
    <property type="entry name" value="Winged helix-like DNA-binding domain superfamily/Winged helix DNA-binding domain"/>
    <property type="match status" value="1"/>
</dbReference>
<sequence>MLTVQIADLADLLEARPLTPDGFARTFDLPVRERSIPKQHDLLLPGAEPEVAHLLLAGHACRYRMLRDGRRQITAILVPGDLCDLGAILASRADYAVNTLTRCTVGEIPIARLSARDSPDLAAALGRRLRRDEAVAREWIVSLGRRVGIERMAHLLCELRWRLATVGLVTDDSFEMRITQNDFADALGLTSVHVNRVLKYLRDSQLIHLKSGRLTLLDRPRLERLAQFDPAYLEIWSDAL</sequence>
<evidence type="ECO:0000259" key="4">
    <source>
        <dbReference type="PROSITE" id="PS51063"/>
    </source>
</evidence>
<name>A0AA37TBY5_9HYPH</name>
<dbReference type="AlphaFoldDB" id="A0AA37TBY5"/>
<gene>
    <name evidence="5" type="ORF">GCM10007890_04800</name>
</gene>
<dbReference type="Proteomes" id="UP001157440">
    <property type="component" value="Unassembled WGS sequence"/>
</dbReference>
<evidence type="ECO:0000313" key="6">
    <source>
        <dbReference type="Proteomes" id="UP001157440"/>
    </source>
</evidence>
<dbReference type="EMBL" id="BSPL01000005">
    <property type="protein sequence ID" value="GLS68468.1"/>
    <property type="molecule type" value="Genomic_DNA"/>
</dbReference>
<dbReference type="InterPro" id="IPR036390">
    <property type="entry name" value="WH_DNA-bd_sf"/>
</dbReference>
<proteinExistence type="predicted"/>
<dbReference type="InterPro" id="IPR036388">
    <property type="entry name" value="WH-like_DNA-bd_sf"/>
</dbReference>
<dbReference type="InterPro" id="IPR014710">
    <property type="entry name" value="RmlC-like_jellyroll"/>
</dbReference>
<evidence type="ECO:0000313" key="5">
    <source>
        <dbReference type="EMBL" id="GLS68468.1"/>
    </source>
</evidence>
<dbReference type="InterPro" id="IPR000595">
    <property type="entry name" value="cNMP-bd_dom"/>
</dbReference>
<protein>
    <submittedName>
        <fullName evidence="5">Crp/Fnr family transcriptional regulator</fullName>
    </submittedName>
</protein>
<keyword evidence="3" id="KW-0804">Transcription</keyword>
<dbReference type="Pfam" id="PF13545">
    <property type="entry name" value="HTH_Crp_2"/>
    <property type="match status" value="1"/>
</dbReference>
<dbReference type="SUPFAM" id="SSF51206">
    <property type="entry name" value="cAMP-binding domain-like"/>
    <property type="match status" value="1"/>
</dbReference>
<reference evidence="6" key="1">
    <citation type="journal article" date="2019" name="Int. J. Syst. Evol. Microbiol.">
        <title>The Global Catalogue of Microorganisms (GCM) 10K type strain sequencing project: providing services to taxonomists for standard genome sequencing and annotation.</title>
        <authorList>
            <consortium name="The Broad Institute Genomics Platform"/>
            <consortium name="The Broad Institute Genome Sequencing Center for Infectious Disease"/>
            <person name="Wu L."/>
            <person name="Ma J."/>
        </authorList>
    </citation>
    <scope>NUCLEOTIDE SEQUENCE [LARGE SCALE GENOMIC DNA]</scope>
    <source>
        <strain evidence="6">NBRC 103632</strain>
    </source>
</reference>
<dbReference type="GO" id="GO:0003677">
    <property type="term" value="F:DNA binding"/>
    <property type="evidence" value="ECO:0007669"/>
    <property type="project" value="UniProtKB-KW"/>
</dbReference>
<dbReference type="PROSITE" id="PS51063">
    <property type="entry name" value="HTH_CRP_2"/>
    <property type="match status" value="1"/>
</dbReference>
<dbReference type="GO" id="GO:0006355">
    <property type="term" value="P:regulation of DNA-templated transcription"/>
    <property type="evidence" value="ECO:0007669"/>
    <property type="project" value="InterPro"/>
</dbReference>
<dbReference type="InterPro" id="IPR018490">
    <property type="entry name" value="cNMP-bd_dom_sf"/>
</dbReference>
<comment type="caution">
    <text evidence="5">The sequence shown here is derived from an EMBL/GenBank/DDBJ whole genome shotgun (WGS) entry which is preliminary data.</text>
</comment>
<dbReference type="CDD" id="cd00038">
    <property type="entry name" value="CAP_ED"/>
    <property type="match status" value="1"/>
</dbReference>
<dbReference type="InterPro" id="IPR012318">
    <property type="entry name" value="HTH_CRP"/>
</dbReference>
<dbReference type="SUPFAM" id="SSF46785">
    <property type="entry name" value="Winged helix' DNA-binding domain"/>
    <property type="match status" value="1"/>
</dbReference>
<feature type="domain" description="HTH crp-type" evidence="4">
    <location>
        <begin position="146"/>
        <end position="220"/>
    </location>
</feature>
<dbReference type="Pfam" id="PF00027">
    <property type="entry name" value="cNMP_binding"/>
    <property type="match status" value="1"/>
</dbReference>
<evidence type="ECO:0000256" key="3">
    <source>
        <dbReference type="ARBA" id="ARBA00023163"/>
    </source>
</evidence>